<dbReference type="GO" id="GO:0005886">
    <property type="term" value="C:plasma membrane"/>
    <property type="evidence" value="ECO:0007669"/>
    <property type="project" value="UniProtKB-SubCell"/>
</dbReference>
<keyword evidence="7 12" id="KW-0862">Zinc</keyword>
<keyword evidence="10 13" id="KW-0472">Membrane</keyword>
<feature type="transmembrane region" description="Helical" evidence="13">
    <location>
        <begin position="259"/>
        <end position="288"/>
    </location>
</feature>
<protein>
    <submittedName>
        <fullName evidence="15">Heat-shock protein HtpX</fullName>
    </submittedName>
</protein>
<feature type="repeat" description="ANK" evidence="11">
    <location>
        <begin position="378"/>
        <end position="410"/>
    </location>
</feature>
<evidence type="ECO:0000256" key="3">
    <source>
        <dbReference type="ARBA" id="ARBA00022670"/>
    </source>
</evidence>
<evidence type="ECO:0000256" key="12">
    <source>
        <dbReference type="RuleBase" id="RU003983"/>
    </source>
</evidence>
<evidence type="ECO:0000313" key="16">
    <source>
        <dbReference type="Proteomes" id="UP000228680"/>
    </source>
</evidence>
<keyword evidence="9 12" id="KW-0482">Metalloprotease</keyword>
<dbReference type="RefSeq" id="WP_100354072.1">
    <property type="nucleotide sequence ID" value="NZ_PCGR01000003.1"/>
</dbReference>
<dbReference type="Gene3D" id="3.30.2010.10">
    <property type="entry name" value="Metalloproteases ('zincins'), catalytic domain"/>
    <property type="match status" value="1"/>
</dbReference>
<evidence type="ECO:0000256" key="13">
    <source>
        <dbReference type="SAM" id="Phobius"/>
    </source>
</evidence>
<reference evidence="15 16" key="1">
    <citation type="submission" date="2017-10" db="EMBL/GenBank/DDBJ databases">
        <title>Draft genome of Chryseomicrobium casticus sp. nov.</title>
        <authorList>
            <person name="Chakraborty R."/>
            <person name="Saha T."/>
        </authorList>
    </citation>
    <scope>NUCLEOTIDE SEQUENCE [LARGE SCALE GENOMIC DNA]</scope>
    <source>
        <strain evidence="15 16">ET03</strain>
    </source>
</reference>
<comment type="subcellular location">
    <subcellularLocation>
        <location evidence="1">Cell membrane</location>
        <topology evidence="1">Multi-pass membrane protein</topology>
    </subcellularLocation>
</comment>
<dbReference type="InterPro" id="IPR050083">
    <property type="entry name" value="HtpX_protease"/>
</dbReference>
<evidence type="ECO:0000256" key="2">
    <source>
        <dbReference type="ARBA" id="ARBA00022475"/>
    </source>
</evidence>
<keyword evidence="5" id="KW-0479">Metal-binding</keyword>
<dbReference type="CDD" id="cd07325">
    <property type="entry name" value="M48_Ste24p_like"/>
    <property type="match status" value="1"/>
</dbReference>
<dbReference type="Pfam" id="PF12796">
    <property type="entry name" value="Ank_2"/>
    <property type="match status" value="1"/>
</dbReference>
<dbReference type="SMART" id="SM00248">
    <property type="entry name" value="ANK"/>
    <property type="match status" value="3"/>
</dbReference>
<feature type="repeat" description="ANK" evidence="11">
    <location>
        <begin position="346"/>
        <end position="378"/>
    </location>
</feature>
<dbReference type="EMBL" id="PCGR01000003">
    <property type="protein sequence ID" value="PJK16300.1"/>
    <property type="molecule type" value="Genomic_DNA"/>
</dbReference>
<keyword evidence="3 12" id="KW-0645">Protease</keyword>
<feature type="domain" description="Peptidase M48" evidence="14">
    <location>
        <begin position="68"/>
        <end position="153"/>
    </location>
</feature>
<evidence type="ECO:0000313" key="15">
    <source>
        <dbReference type="EMBL" id="PJK16300.1"/>
    </source>
</evidence>
<dbReference type="SUPFAM" id="SSF48403">
    <property type="entry name" value="Ankyrin repeat"/>
    <property type="match status" value="1"/>
</dbReference>
<dbReference type="InterPro" id="IPR002110">
    <property type="entry name" value="Ankyrin_rpt"/>
</dbReference>
<keyword evidence="16" id="KW-1185">Reference proteome</keyword>
<dbReference type="Gene3D" id="1.25.40.20">
    <property type="entry name" value="Ankyrin repeat-containing domain"/>
    <property type="match status" value="1"/>
</dbReference>
<feature type="domain" description="Peptidase M48" evidence="14">
    <location>
        <begin position="157"/>
        <end position="243"/>
    </location>
</feature>
<dbReference type="Proteomes" id="UP000228680">
    <property type="component" value="Unassembled WGS sequence"/>
</dbReference>
<comment type="caution">
    <text evidence="15">The sequence shown here is derived from an EMBL/GenBank/DDBJ whole genome shotgun (WGS) entry which is preliminary data.</text>
</comment>
<feature type="transmembrane region" description="Helical" evidence="13">
    <location>
        <begin position="37"/>
        <end position="57"/>
    </location>
</feature>
<evidence type="ECO:0000256" key="7">
    <source>
        <dbReference type="ARBA" id="ARBA00022833"/>
    </source>
</evidence>
<keyword evidence="6 12" id="KW-0378">Hydrolase</keyword>
<evidence type="ECO:0000256" key="1">
    <source>
        <dbReference type="ARBA" id="ARBA00004651"/>
    </source>
</evidence>
<evidence type="ECO:0000256" key="4">
    <source>
        <dbReference type="ARBA" id="ARBA00022692"/>
    </source>
</evidence>
<dbReference type="AlphaFoldDB" id="A0A2M9EYM5"/>
<evidence type="ECO:0000259" key="14">
    <source>
        <dbReference type="Pfam" id="PF01435"/>
    </source>
</evidence>
<dbReference type="PANTHER" id="PTHR43221:SF1">
    <property type="entry name" value="PROTEASE HTPX"/>
    <property type="match status" value="1"/>
</dbReference>
<keyword evidence="4 13" id="KW-0812">Transmembrane</keyword>
<dbReference type="PROSITE" id="PS50088">
    <property type="entry name" value="ANK_REPEAT"/>
    <property type="match status" value="2"/>
</dbReference>
<sequence length="433" mass="47623">MQLNQIKSDRETLYFVLSLILSIFVYIGVAISVVGIAIALIVFAFIFYMQLMMLGSIRGNGVRIHQNQFPDVYTRVQQLSKEMGLKKTPDVFVIQSEGALNAFATRFLGRDMVVLYSEVFELAREQGQNELDFIIAHELAHVKRRHVWKNLAILPAAFIPFLSQAYSRSCEYTCDRHAAFMIRNPEAAKRALTLLGIGKKVYTEVNEQAYMQQIETESNGIVWLTEVLSTHPRLPKRIQSISQFAGSAERLYYPRTGRIIAGVAGLTALGTAIYIACIALFAAGGMIWGSLFAGADALGLEQSLGLETAFETPGETDLMTAAYMGDIEAMDHALAAGDSIDEQDDAGADALMYAVNGYSPQAVEYLLELGANPNTYDDVNSALVLAVFNEDKESVELLLEYGADPSLPDPEGFTIFDATGESTVEDVLESISW</sequence>
<proteinExistence type="inferred from homology"/>
<evidence type="ECO:0000256" key="10">
    <source>
        <dbReference type="ARBA" id="ARBA00023136"/>
    </source>
</evidence>
<comment type="similarity">
    <text evidence="12">Belongs to the peptidase M48 family.</text>
</comment>
<dbReference type="InterPro" id="IPR036770">
    <property type="entry name" value="Ankyrin_rpt-contain_sf"/>
</dbReference>
<name>A0A2M9EYM5_9BACL</name>
<gene>
    <name evidence="15" type="ORF">CQS04_10370</name>
</gene>
<feature type="transmembrane region" description="Helical" evidence="13">
    <location>
        <begin position="12"/>
        <end position="31"/>
    </location>
</feature>
<dbReference type="InterPro" id="IPR001915">
    <property type="entry name" value="Peptidase_M48"/>
</dbReference>
<dbReference type="PANTHER" id="PTHR43221">
    <property type="entry name" value="PROTEASE HTPX"/>
    <property type="match status" value="1"/>
</dbReference>
<dbReference type="GO" id="GO:0006508">
    <property type="term" value="P:proteolysis"/>
    <property type="evidence" value="ECO:0007669"/>
    <property type="project" value="UniProtKB-KW"/>
</dbReference>
<evidence type="ECO:0000256" key="9">
    <source>
        <dbReference type="ARBA" id="ARBA00023049"/>
    </source>
</evidence>
<evidence type="ECO:0000256" key="8">
    <source>
        <dbReference type="ARBA" id="ARBA00022989"/>
    </source>
</evidence>
<keyword evidence="2" id="KW-1003">Cell membrane</keyword>
<dbReference type="GO" id="GO:0046872">
    <property type="term" value="F:metal ion binding"/>
    <property type="evidence" value="ECO:0007669"/>
    <property type="project" value="UniProtKB-KW"/>
</dbReference>
<keyword evidence="8 13" id="KW-1133">Transmembrane helix</keyword>
<organism evidence="15 16">
    <name type="scientific">Chryseomicrobium excrementi</name>
    <dbReference type="NCBI Taxonomy" id="2041346"/>
    <lineage>
        <taxon>Bacteria</taxon>
        <taxon>Bacillati</taxon>
        <taxon>Bacillota</taxon>
        <taxon>Bacilli</taxon>
        <taxon>Bacillales</taxon>
        <taxon>Caryophanaceae</taxon>
        <taxon>Chryseomicrobium</taxon>
    </lineage>
</organism>
<comment type="cofactor">
    <cofactor evidence="12">
        <name>Zn(2+)</name>
        <dbReference type="ChEBI" id="CHEBI:29105"/>
    </cofactor>
    <text evidence="12">Binds 1 zinc ion per subunit.</text>
</comment>
<evidence type="ECO:0000256" key="11">
    <source>
        <dbReference type="PROSITE-ProRule" id="PRU00023"/>
    </source>
</evidence>
<evidence type="ECO:0000256" key="6">
    <source>
        <dbReference type="ARBA" id="ARBA00022801"/>
    </source>
</evidence>
<dbReference type="Pfam" id="PF01435">
    <property type="entry name" value="Peptidase_M48"/>
    <property type="match status" value="2"/>
</dbReference>
<accession>A0A2M9EYM5</accession>
<evidence type="ECO:0000256" key="5">
    <source>
        <dbReference type="ARBA" id="ARBA00022723"/>
    </source>
</evidence>
<dbReference type="GO" id="GO:0004222">
    <property type="term" value="F:metalloendopeptidase activity"/>
    <property type="evidence" value="ECO:0007669"/>
    <property type="project" value="InterPro"/>
</dbReference>
<dbReference type="OrthoDB" id="9810445at2"/>
<keyword evidence="11" id="KW-0040">ANK repeat</keyword>